<evidence type="ECO:0000313" key="2">
    <source>
        <dbReference type="EMBL" id="SUZ83113.1"/>
    </source>
</evidence>
<dbReference type="PANTHER" id="PTHR34205">
    <property type="entry name" value="TRANSMEMBRANE PROTEIN"/>
    <property type="match status" value="1"/>
</dbReference>
<protein>
    <recommendedName>
        <fullName evidence="3">DUF962 domain-containing protein</fullName>
    </recommendedName>
</protein>
<keyword evidence="1" id="KW-0472">Membrane</keyword>
<dbReference type="EMBL" id="UINC01001537">
    <property type="protein sequence ID" value="SUZ83113.1"/>
    <property type="molecule type" value="Genomic_DNA"/>
</dbReference>
<name>A0A381R091_9ZZZZ</name>
<reference evidence="2" key="1">
    <citation type="submission" date="2018-05" db="EMBL/GenBank/DDBJ databases">
        <authorList>
            <person name="Lanie J.A."/>
            <person name="Ng W.-L."/>
            <person name="Kazmierczak K.M."/>
            <person name="Andrzejewski T.M."/>
            <person name="Davidsen T.M."/>
            <person name="Wayne K.J."/>
            <person name="Tettelin H."/>
            <person name="Glass J.I."/>
            <person name="Rusch D."/>
            <person name="Podicherti R."/>
            <person name="Tsui H.-C.T."/>
            <person name="Winkler M.E."/>
        </authorList>
    </citation>
    <scope>NUCLEOTIDE SEQUENCE</scope>
</reference>
<organism evidence="2">
    <name type="scientific">marine metagenome</name>
    <dbReference type="NCBI Taxonomy" id="408172"/>
    <lineage>
        <taxon>unclassified sequences</taxon>
        <taxon>metagenomes</taxon>
        <taxon>ecological metagenomes</taxon>
    </lineage>
</organism>
<dbReference type="PANTHER" id="PTHR34205:SF2">
    <property type="entry name" value="DUF962 DOMAIN-CONTAINING PROTEIN"/>
    <property type="match status" value="1"/>
</dbReference>
<keyword evidence="1" id="KW-0812">Transmembrane</keyword>
<feature type="transmembrane region" description="Helical" evidence="1">
    <location>
        <begin position="27"/>
        <end position="45"/>
    </location>
</feature>
<accession>A0A381R091</accession>
<sequence>MTKKTFANFKEFYPFYINEHKHKYTKLTHFIGTCLVIFFTLRCVITVDPMFLAYAIISGYGCAWFGHFFIEKNKPATFKYPFYSLIGDFVMFAEVLKGKHKIL</sequence>
<evidence type="ECO:0000256" key="1">
    <source>
        <dbReference type="SAM" id="Phobius"/>
    </source>
</evidence>
<keyword evidence="1" id="KW-1133">Transmembrane helix</keyword>
<dbReference type="AlphaFoldDB" id="A0A381R091"/>
<feature type="transmembrane region" description="Helical" evidence="1">
    <location>
        <begin position="51"/>
        <end position="70"/>
    </location>
</feature>
<evidence type="ECO:0008006" key="3">
    <source>
        <dbReference type="Google" id="ProtNLM"/>
    </source>
</evidence>
<dbReference type="Pfam" id="PF06127">
    <property type="entry name" value="Mpo1-like"/>
    <property type="match status" value="1"/>
</dbReference>
<dbReference type="InterPro" id="IPR009305">
    <property type="entry name" value="Mpo1-like"/>
</dbReference>
<proteinExistence type="predicted"/>
<gene>
    <name evidence="2" type="ORF">METZ01_LOCUS35967</name>
</gene>